<feature type="signal peptide" evidence="1">
    <location>
        <begin position="1"/>
        <end position="24"/>
    </location>
</feature>
<organism evidence="2 3">
    <name type="scientific">Lacimonas salitolerans</name>
    <dbReference type="NCBI Taxonomy" id="1323750"/>
    <lineage>
        <taxon>Bacteria</taxon>
        <taxon>Pseudomonadati</taxon>
        <taxon>Pseudomonadota</taxon>
        <taxon>Alphaproteobacteria</taxon>
        <taxon>Rhodobacterales</taxon>
        <taxon>Paracoccaceae</taxon>
        <taxon>Lacimonas</taxon>
    </lineage>
</organism>
<evidence type="ECO:0000313" key="2">
    <source>
        <dbReference type="EMBL" id="MFD1507885.1"/>
    </source>
</evidence>
<protein>
    <submittedName>
        <fullName evidence="2">Uncharacterized protein</fullName>
    </submittedName>
</protein>
<name>A0ABW4E988_9RHOB</name>
<proteinExistence type="predicted"/>
<dbReference type="EMBL" id="JBHUDD010000002">
    <property type="protein sequence ID" value="MFD1507885.1"/>
    <property type="molecule type" value="Genomic_DNA"/>
</dbReference>
<dbReference type="Proteomes" id="UP001597186">
    <property type="component" value="Unassembled WGS sequence"/>
</dbReference>
<accession>A0ABW4E988</accession>
<dbReference type="RefSeq" id="WP_379911958.1">
    <property type="nucleotide sequence ID" value="NZ_JBHUDD010000002.1"/>
</dbReference>
<keyword evidence="3" id="KW-1185">Reference proteome</keyword>
<evidence type="ECO:0000313" key="3">
    <source>
        <dbReference type="Proteomes" id="UP001597186"/>
    </source>
</evidence>
<comment type="caution">
    <text evidence="2">The sequence shown here is derived from an EMBL/GenBank/DDBJ whole genome shotgun (WGS) entry which is preliminary data.</text>
</comment>
<keyword evidence="1" id="KW-0732">Signal</keyword>
<feature type="chain" id="PRO_5046243716" evidence="1">
    <location>
        <begin position="25"/>
        <end position="103"/>
    </location>
</feature>
<evidence type="ECO:0000256" key="1">
    <source>
        <dbReference type="SAM" id="SignalP"/>
    </source>
</evidence>
<sequence length="103" mass="11450">MRQAVIGSILAGFLVSLAPAAVLAGPIDRACNSSPRKQKSPALCACIQAVADQSLTRREQRQAARFFRDPHRAQEMRQSSSADNKRFWLRYRAFGAQAEQRCS</sequence>
<gene>
    <name evidence="2" type="ORF">ACFTOW_00455</name>
</gene>
<reference evidence="3" key="1">
    <citation type="journal article" date="2019" name="Int. J. Syst. Evol. Microbiol.">
        <title>The Global Catalogue of Microorganisms (GCM) 10K type strain sequencing project: providing services to taxonomists for standard genome sequencing and annotation.</title>
        <authorList>
            <consortium name="The Broad Institute Genomics Platform"/>
            <consortium name="The Broad Institute Genome Sequencing Center for Infectious Disease"/>
            <person name="Wu L."/>
            <person name="Ma J."/>
        </authorList>
    </citation>
    <scope>NUCLEOTIDE SEQUENCE [LARGE SCALE GENOMIC DNA]</scope>
    <source>
        <strain evidence="3">CGMCC 1.12477</strain>
    </source>
</reference>